<dbReference type="STRING" id="1117707.VQ7734_01795"/>
<dbReference type="AlphaFoldDB" id="A0A1M7YTW6"/>
<dbReference type="EMBL" id="FRFG01000019">
    <property type="protein sequence ID" value="SHO56032.1"/>
    <property type="molecule type" value="Genomic_DNA"/>
</dbReference>
<reference evidence="2" key="1">
    <citation type="submission" date="2016-12" db="EMBL/GenBank/DDBJ databases">
        <authorList>
            <person name="Rodrigo-Torres L."/>
            <person name="Arahal R.D."/>
            <person name="Lucena T."/>
        </authorList>
    </citation>
    <scope>NUCLEOTIDE SEQUENCE [LARGE SCALE GENOMIC DNA]</scope>
</reference>
<sequence length="74" mass="8841">MKITKIPGHLKDLTLHPAFVLRNMVLFIHLYPNNLHLQVAWVYMSVFELLLHIDLNQYILNTIWLCCYVITYIN</sequence>
<evidence type="ECO:0000313" key="1">
    <source>
        <dbReference type="EMBL" id="SHO56032.1"/>
    </source>
</evidence>
<dbReference type="Proteomes" id="UP000184600">
    <property type="component" value="Unassembled WGS sequence"/>
</dbReference>
<gene>
    <name evidence="1" type="ORF">VQ7734_01795</name>
</gene>
<protein>
    <submittedName>
        <fullName evidence="1">Uncharacterized protein</fullName>
    </submittedName>
</protein>
<accession>A0A1M7YTW6</accession>
<evidence type="ECO:0000313" key="2">
    <source>
        <dbReference type="Proteomes" id="UP000184600"/>
    </source>
</evidence>
<organism evidence="1 2">
    <name type="scientific">Vibrio quintilis</name>
    <dbReference type="NCBI Taxonomy" id="1117707"/>
    <lineage>
        <taxon>Bacteria</taxon>
        <taxon>Pseudomonadati</taxon>
        <taxon>Pseudomonadota</taxon>
        <taxon>Gammaproteobacteria</taxon>
        <taxon>Vibrionales</taxon>
        <taxon>Vibrionaceae</taxon>
        <taxon>Vibrio</taxon>
    </lineage>
</organism>
<proteinExistence type="predicted"/>
<name>A0A1M7YTW6_9VIBR</name>
<keyword evidence="2" id="KW-1185">Reference proteome</keyword>